<reference evidence="2 3" key="2">
    <citation type="submission" date="2018-11" db="EMBL/GenBank/DDBJ databases">
        <authorList>
            <consortium name="Pathogen Informatics"/>
        </authorList>
    </citation>
    <scope>NUCLEOTIDE SEQUENCE [LARGE SCALE GENOMIC DNA]</scope>
</reference>
<dbReference type="GO" id="GO:0032483">
    <property type="term" value="P:regulation of Rab protein signal transduction"/>
    <property type="evidence" value="ECO:0007669"/>
    <property type="project" value="TreeGrafter"/>
</dbReference>
<dbReference type="InterPro" id="IPR002885">
    <property type="entry name" value="PPR_rpt"/>
</dbReference>
<evidence type="ECO:0000313" key="2">
    <source>
        <dbReference type="EMBL" id="VDN29143.1"/>
    </source>
</evidence>
<reference evidence="4" key="1">
    <citation type="submission" date="2016-06" db="UniProtKB">
        <authorList>
            <consortium name="WormBaseParasite"/>
        </authorList>
    </citation>
    <scope>IDENTIFICATION</scope>
</reference>
<accession>A0A183E800</accession>
<feature type="repeat" description="PPR" evidence="1">
    <location>
        <begin position="45"/>
        <end position="79"/>
    </location>
</feature>
<keyword evidence="3" id="KW-1185">Reference proteome</keyword>
<dbReference type="WBParaSite" id="GPUH_0001711301-mRNA-1">
    <property type="protein sequence ID" value="GPUH_0001711301-mRNA-1"/>
    <property type="gene ID" value="GPUH_0001711301"/>
</dbReference>
<dbReference type="PANTHER" id="PTHR12296:SF30">
    <property type="entry name" value="DENN DOMAIN-CONTAINING PROTEIN CRAG"/>
    <property type="match status" value="1"/>
</dbReference>
<dbReference type="Gene3D" id="1.25.40.10">
    <property type="entry name" value="Tetratricopeptide repeat domain"/>
    <property type="match status" value="1"/>
</dbReference>
<organism evidence="4">
    <name type="scientific">Gongylonema pulchrum</name>
    <dbReference type="NCBI Taxonomy" id="637853"/>
    <lineage>
        <taxon>Eukaryota</taxon>
        <taxon>Metazoa</taxon>
        <taxon>Ecdysozoa</taxon>
        <taxon>Nematoda</taxon>
        <taxon>Chromadorea</taxon>
        <taxon>Rhabditida</taxon>
        <taxon>Spirurina</taxon>
        <taxon>Spiruromorpha</taxon>
        <taxon>Spiruroidea</taxon>
        <taxon>Gongylonematidae</taxon>
        <taxon>Gongylonema</taxon>
    </lineage>
</organism>
<name>A0A183E800_9BILA</name>
<dbReference type="EMBL" id="UYRT01084670">
    <property type="protein sequence ID" value="VDN29143.1"/>
    <property type="molecule type" value="Genomic_DNA"/>
</dbReference>
<dbReference type="AlphaFoldDB" id="A0A183E800"/>
<evidence type="ECO:0000313" key="4">
    <source>
        <dbReference type="WBParaSite" id="GPUH_0001711301-mRNA-1"/>
    </source>
</evidence>
<dbReference type="PROSITE" id="PS51375">
    <property type="entry name" value="PPR"/>
    <property type="match status" value="1"/>
</dbReference>
<protein>
    <submittedName>
        <fullName evidence="4">Pentatricopeptide repeat-containing protein</fullName>
    </submittedName>
</protein>
<sequence length="628" mass="69885">MRKLSAEMKAPNVGSGKKSLRFLKVYTHFCQILDRMEYSSILSLDQVCYRILIQLCGEFGHPVLAVKVLQAMQRSGMEQNAVTYGIYHQAVLKGGWPAGDRLEAVKAWNRIAVLLRVVSQFKRNLVLAMSAAGSLGSHSEITSCSSEATKENEQVADEISAVTSAMDEGELTSDERMLSELKASSSHENGSTDPLMDPLGAVNMAQNPLKASKRAGETMSPSRARFIKEHSVSPFANETQALCYAGFLIPIQLIGKEMLRVGPVSSCHCSLILETILSRLVEENLDDYFIIIFRNFEAPFDKNDSSLTLSPSLSSLVNQVKKGYDDVLQAGSFSSRLREGVNTLLLHLNDPLFQLDTGSHCSLLPSDWWLADQIFAPASSPRDSVDVAISSASLCPECNLIVYDEDLMSGWAVDESNLKTNCVYCDCAFVPSLTIKIRQREVPVENSWYLPSSFAVETSTQEGSTHCNGDNESTGASQLSVQFLSPLVLRRELENLLSENCLLPANPSLRHSNPIVFWNVLYYSRRLALPTHFPSWIASTTHVRCVYDVPELHTRCTPLYFVNPTHKDDLLPTSERSVNIWRQVITALQQSSILRALQAILSENRNGTDSGKFPQRFPLFRYFNFVCI</sequence>
<proteinExistence type="predicted"/>
<evidence type="ECO:0000313" key="3">
    <source>
        <dbReference type="Proteomes" id="UP000271098"/>
    </source>
</evidence>
<dbReference type="GO" id="GO:0031410">
    <property type="term" value="C:cytoplasmic vesicle"/>
    <property type="evidence" value="ECO:0007669"/>
    <property type="project" value="TreeGrafter"/>
</dbReference>
<dbReference type="PANTHER" id="PTHR12296">
    <property type="entry name" value="DENN DOMAIN-CONTAINING PROTEIN 4"/>
    <property type="match status" value="1"/>
</dbReference>
<dbReference type="OrthoDB" id="75250at2759"/>
<dbReference type="InterPro" id="IPR011990">
    <property type="entry name" value="TPR-like_helical_dom_sf"/>
</dbReference>
<dbReference type="Proteomes" id="UP000271098">
    <property type="component" value="Unassembled WGS sequence"/>
</dbReference>
<dbReference type="GO" id="GO:0005085">
    <property type="term" value="F:guanyl-nucleotide exchange factor activity"/>
    <property type="evidence" value="ECO:0007669"/>
    <property type="project" value="UniProtKB-ARBA"/>
</dbReference>
<dbReference type="InterPro" id="IPR051696">
    <property type="entry name" value="DENN_Domain_GEFs"/>
</dbReference>
<evidence type="ECO:0000256" key="1">
    <source>
        <dbReference type="PROSITE-ProRule" id="PRU00708"/>
    </source>
</evidence>
<gene>
    <name evidence="2" type="ORF">GPUH_LOCUS17091</name>
</gene>